<name>A0ABX2IIP1_9RHOO</name>
<dbReference type="Pfam" id="PF04168">
    <property type="entry name" value="Alpha-E"/>
    <property type="match status" value="1"/>
</dbReference>
<dbReference type="Proteomes" id="UP000778523">
    <property type="component" value="Unassembled WGS sequence"/>
</dbReference>
<accession>A0ABX2IIP1</accession>
<evidence type="ECO:0000313" key="2">
    <source>
        <dbReference type="EMBL" id="NSL53905.1"/>
    </source>
</evidence>
<organism evidence="2 3">
    <name type="scientific">Uliginosibacterium aquaticum</name>
    <dbReference type="NCBI Taxonomy" id="2731212"/>
    <lineage>
        <taxon>Bacteria</taxon>
        <taxon>Pseudomonadati</taxon>
        <taxon>Pseudomonadota</taxon>
        <taxon>Betaproteobacteria</taxon>
        <taxon>Rhodocyclales</taxon>
        <taxon>Zoogloeaceae</taxon>
        <taxon>Uliginosibacterium</taxon>
    </lineage>
</organism>
<proteinExistence type="predicted"/>
<gene>
    <name evidence="2" type="ORF">HJ583_002605</name>
</gene>
<evidence type="ECO:0000313" key="3">
    <source>
        <dbReference type="Proteomes" id="UP000778523"/>
    </source>
</evidence>
<dbReference type="RefSeq" id="WP_170020218.1">
    <property type="nucleotide sequence ID" value="NZ_JABCSC020000001.1"/>
</dbReference>
<feature type="domain" description="DUF403" evidence="1">
    <location>
        <begin position="1"/>
        <end position="310"/>
    </location>
</feature>
<comment type="caution">
    <text evidence="2">The sequence shown here is derived from an EMBL/GenBank/DDBJ whole genome shotgun (WGS) entry which is preliminary data.</text>
</comment>
<dbReference type="PANTHER" id="PTHR34595">
    <property type="entry name" value="BLR5612 PROTEIN"/>
    <property type="match status" value="1"/>
</dbReference>
<dbReference type="InterPro" id="IPR007296">
    <property type="entry name" value="DUF403"/>
</dbReference>
<keyword evidence="3" id="KW-1185">Reference proteome</keyword>
<sequence length="315" mass="36457">MLSRTADHLYWMARYIERAENLARMLDVNNRMQLLPQSEREVERLWRETLDSVGVLESYFNAHGEKLVPAEVVHFMALDRNNPGSIYSCLRSARENAHAVRGTLTSELWETINATWLSLQSYDIGQMGADELDAFFEWVKLRSHQFRGVSFATMMRDEANCFLRLGTFIERADNTARILDVKYNFIAEAPRRDDAGEYYQWSALLHSVSAFEIYRKVYRDQITPSRVAELLVLRNDMPRSLAYCTDEMLAFLDQVANTRSQETQRRAGELAASLRYGRIEDVLESGLHQYLTKFITRINDVGNRIATDFLMPVTA</sequence>
<reference evidence="2 3" key="1">
    <citation type="submission" date="2020-06" db="EMBL/GenBank/DDBJ databases">
        <title>Draft genome of Uliginosibacterium sp. IMCC34675.</title>
        <authorList>
            <person name="Song J."/>
        </authorList>
    </citation>
    <scope>NUCLEOTIDE SEQUENCE [LARGE SCALE GENOMIC DNA]</scope>
    <source>
        <strain evidence="2 3">IMCC34675</strain>
    </source>
</reference>
<dbReference type="InterPro" id="IPR051680">
    <property type="entry name" value="ATP-dep_Glu-Cys_Ligase-2"/>
</dbReference>
<dbReference type="PANTHER" id="PTHR34595:SF7">
    <property type="entry name" value="SLL1039 PROTEIN"/>
    <property type="match status" value="1"/>
</dbReference>
<dbReference type="EMBL" id="JABCSC020000001">
    <property type="protein sequence ID" value="NSL53905.1"/>
    <property type="molecule type" value="Genomic_DNA"/>
</dbReference>
<protein>
    <submittedName>
        <fullName evidence="2">Alpha-E domain-containing protein</fullName>
    </submittedName>
</protein>
<evidence type="ECO:0000259" key="1">
    <source>
        <dbReference type="Pfam" id="PF04168"/>
    </source>
</evidence>